<evidence type="ECO:0000313" key="1">
    <source>
        <dbReference type="EMBL" id="SCM72571.1"/>
    </source>
</evidence>
<name>A0A212L4V0_9HYPH</name>
<reference evidence="1" key="1">
    <citation type="submission" date="2016-08" db="EMBL/GenBank/DDBJ databases">
        <authorList>
            <person name="Seilhamer J.J."/>
        </authorList>
    </citation>
    <scope>NUCLEOTIDE SEQUENCE</scope>
    <source>
        <strain evidence="1">86</strain>
    </source>
</reference>
<gene>
    <name evidence="1" type="ORF">KL86PLE_100626</name>
</gene>
<dbReference type="AlphaFoldDB" id="A0A212L4V0"/>
<sequence>MTRVVSVVVFTPLSNSPPQGGRGHGLVPIRTYCPGKVHLSARRALSPLVGESWREG</sequence>
<protein>
    <submittedName>
        <fullName evidence="1">Uncharacterized protein</fullName>
    </submittedName>
</protein>
<proteinExistence type="predicted"/>
<accession>A0A212L4V0</accession>
<organism evidence="1">
    <name type="scientific">uncultured Pleomorphomonas sp</name>
    <dbReference type="NCBI Taxonomy" id="442121"/>
    <lineage>
        <taxon>Bacteria</taxon>
        <taxon>Pseudomonadati</taxon>
        <taxon>Pseudomonadota</taxon>
        <taxon>Alphaproteobacteria</taxon>
        <taxon>Hyphomicrobiales</taxon>
        <taxon>Pleomorphomonadaceae</taxon>
        <taxon>Pleomorphomonas</taxon>
        <taxon>environmental samples</taxon>
    </lineage>
</organism>
<dbReference type="EMBL" id="FMJD01000002">
    <property type="protein sequence ID" value="SCM72571.1"/>
    <property type="molecule type" value="Genomic_DNA"/>
</dbReference>